<dbReference type="Proteomes" id="UP001154282">
    <property type="component" value="Unassembled WGS sequence"/>
</dbReference>
<reference evidence="7" key="1">
    <citation type="submission" date="2022-08" db="EMBL/GenBank/DDBJ databases">
        <authorList>
            <person name="Gutierrez-Valencia J."/>
        </authorList>
    </citation>
    <scope>NUCLEOTIDE SEQUENCE</scope>
</reference>
<dbReference type="GO" id="GO:0005680">
    <property type="term" value="C:anaphase-promoting complex"/>
    <property type="evidence" value="ECO:0007669"/>
    <property type="project" value="InterPro"/>
</dbReference>
<evidence type="ECO:0000256" key="5">
    <source>
        <dbReference type="ARBA" id="ARBA00023306"/>
    </source>
</evidence>
<evidence type="ECO:0000313" key="8">
    <source>
        <dbReference type="Proteomes" id="UP001154282"/>
    </source>
</evidence>
<keyword evidence="2" id="KW-0132">Cell division</keyword>
<evidence type="ECO:0000256" key="4">
    <source>
        <dbReference type="ARBA" id="ARBA00022786"/>
    </source>
</evidence>
<dbReference type="PANTHER" id="PTHR13260">
    <property type="entry name" value="ANAPHASE PROMOTING COMPLEX SUBUNIT 4 APC4"/>
    <property type="match status" value="1"/>
</dbReference>
<dbReference type="PANTHER" id="PTHR13260:SF0">
    <property type="entry name" value="ANAPHASE-PROMOTING COMPLEX SUBUNIT 4"/>
    <property type="match status" value="1"/>
</dbReference>
<dbReference type="AlphaFoldDB" id="A0AAV0PCP4"/>
<evidence type="ECO:0000313" key="7">
    <source>
        <dbReference type="EMBL" id="CAI0468364.1"/>
    </source>
</evidence>
<dbReference type="GO" id="GO:0051301">
    <property type="term" value="P:cell division"/>
    <property type="evidence" value="ECO:0007669"/>
    <property type="project" value="UniProtKB-KW"/>
</dbReference>
<feature type="domain" description="Anaphase-promoting complex subunit 4 long" evidence="6">
    <location>
        <begin position="5"/>
        <end position="64"/>
    </location>
</feature>
<evidence type="ECO:0000256" key="3">
    <source>
        <dbReference type="ARBA" id="ARBA00022776"/>
    </source>
</evidence>
<gene>
    <name evidence="7" type="ORF">LITE_LOCUS37775</name>
</gene>
<keyword evidence="5" id="KW-0131">Cell cycle</keyword>
<keyword evidence="3" id="KW-0498">Mitosis</keyword>
<dbReference type="GO" id="GO:0070979">
    <property type="term" value="P:protein K11-linked ubiquitination"/>
    <property type="evidence" value="ECO:0007669"/>
    <property type="project" value="TreeGrafter"/>
</dbReference>
<accession>A0AAV0PCP4</accession>
<protein>
    <recommendedName>
        <fullName evidence="1">Anaphase-promoting complex subunit 4</fullName>
    </recommendedName>
</protein>
<dbReference type="InterPro" id="IPR024790">
    <property type="entry name" value="APC4_long_dom"/>
</dbReference>
<dbReference type="EMBL" id="CAMGYJ010000008">
    <property type="protein sequence ID" value="CAI0468364.1"/>
    <property type="molecule type" value="Genomic_DNA"/>
</dbReference>
<keyword evidence="8" id="KW-1185">Reference proteome</keyword>
<name>A0AAV0PCP4_9ROSI</name>
<sequence>MPFKMASRFQVIGLDETLVAYATEKSGMMLVQVEQFMRVLTSVEQQLSNFFNWLLKCIKLLMQEPSDQLLPYNSELVVIFMKFLYNQDPVRKLLDPSEVDQPVEADLETMQSVQDLVQFGEFWDTEYLRRTLAKEFQQMESRGYSTLEAVLLSMPAGYNCADLSLYKVAQVVFLLNGATDTPETSGDASTRGVACVFAARKRALVYILEEDEEDVLEIES</sequence>
<dbReference type="GO" id="GO:0034399">
    <property type="term" value="C:nuclear periphery"/>
    <property type="evidence" value="ECO:0007669"/>
    <property type="project" value="TreeGrafter"/>
</dbReference>
<comment type="caution">
    <text evidence="7">The sequence shown here is derived from an EMBL/GenBank/DDBJ whole genome shotgun (WGS) entry which is preliminary data.</text>
</comment>
<evidence type="ECO:0000259" key="6">
    <source>
        <dbReference type="Pfam" id="PF12896"/>
    </source>
</evidence>
<proteinExistence type="predicted"/>
<evidence type="ECO:0000256" key="2">
    <source>
        <dbReference type="ARBA" id="ARBA00022618"/>
    </source>
</evidence>
<evidence type="ECO:0000256" key="1">
    <source>
        <dbReference type="ARBA" id="ARBA00016067"/>
    </source>
</evidence>
<dbReference type="GO" id="GO:0031145">
    <property type="term" value="P:anaphase-promoting complex-dependent catabolic process"/>
    <property type="evidence" value="ECO:0007669"/>
    <property type="project" value="InterPro"/>
</dbReference>
<keyword evidence="4" id="KW-0833">Ubl conjugation pathway</keyword>
<dbReference type="InterPro" id="IPR024789">
    <property type="entry name" value="APC4"/>
</dbReference>
<organism evidence="7 8">
    <name type="scientific">Linum tenue</name>
    <dbReference type="NCBI Taxonomy" id="586396"/>
    <lineage>
        <taxon>Eukaryota</taxon>
        <taxon>Viridiplantae</taxon>
        <taxon>Streptophyta</taxon>
        <taxon>Embryophyta</taxon>
        <taxon>Tracheophyta</taxon>
        <taxon>Spermatophyta</taxon>
        <taxon>Magnoliopsida</taxon>
        <taxon>eudicotyledons</taxon>
        <taxon>Gunneridae</taxon>
        <taxon>Pentapetalae</taxon>
        <taxon>rosids</taxon>
        <taxon>fabids</taxon>
        <taxon>Malpighiales</taxon>
        <taxon>Linaceae</taxon>
        <taxon>Linum</taxon>
    </lineage>
</organism>
<dbReference type="Pfam" id="PF12896">
    <property type="entry name" value="ANAPC4"/>
    <property type="match status" value="1"/>
</dbReference>